<evidence type="ECO:0008006" key="3">
    <source>
        <dbReference type="Google" id="ProtNLM"/>
    </source>
</evidence>
<accession>A0A7X2PBL5</accession>
<evidence type="ECO:0000313" key="2">
    <source>
        <dbReference type="Proteomes" id="UP000460549"/>
    </source>
</evidence>
<dbReference type="Proteomes" id="UP000460549">
    <property type="component" value="Unassembled WGS sequence"/>
</dbReference>
<evidence type="ECO:0000313" key="1">
    <source>
        <dbReference type="EMBL" id="MSU05906.1"/>
    </source>
</evidence>
<proteinExistence type="predicted"/>
<reference evidence="1 2" key="1">
    <citation type="submission" date="2019-08" db="EMBL/GenBank/DDBJ databases">
        <title>In-depth cultivation of the pig gut microbiome towards novel bacterial diversity and tailored functional studies.</title>
        <authorList>
            <person name="Wylensek D."/>
            <person name="Hitch T.C.A."/>
            <person name="Clavel T."/>
        </authorList>
    </citation>
    <scope>NUCLEOTIDE SEQUENCE [LARGE SCALE GENOMIC DNA]</scope>
    <source>
        <strain evidence="1 2">NM-380-WT-3C1</strain>
    </source>
</reference>
<comment type="caution">
    <text evidence="1">The sequence shown here is derived from an EMBL/GenBank/DDBJ whole genome shotgun (WGS) entry which is preliminary data.</text>
</comment>
<sequence length="538" mass="61799">MRLIINLGNSDLIVRESGNGNKYLPCKENNNCFVQRVQTIVEALNGNDSLDINEDGRLNSPIYVKVADDNDHTFTVIDFPILKKEIQKAFELSDERPLNVTVFVTEQEDESNNNLDTKDLAKILSGIYGKTMFPEVNFEFKVISCNPSDYSAVHNEYSQFFIEQKFENVMVAIASGTPAMNLALATCSIRYCKNVKQFYSSKENEGKDTNLFKLNYFSDSEFLVAKEKLIKIFEGGDYSAAKILVSEPPLSYIDGIDKFIDYFDKRRNYQFKDAYEAYLELTKISSNTYGMLKNCSESLNKMDYCINSDNKELDIKKDESVLVLYESLQNAKFFYLKEQYFTAVAFLNAFLDMMTSYIIGKALDFNLIYNGVWYKGLDSLLEKKVFINELVKTNFSNEISQWYKNEGKPEISFKEKKYLVIRMLSKLPKESININRETLINFGNLYNCQKQFKAFSNIRNSLPIAHSPKSISKKTIENSLSDYYGNNYTISGDNKFLSVIDVFKSILIKSANGSFDNQFNDYRDIGLDILKSLSLNND</sequence>
<keyword evidence="2" id="KW-1185">Reference proteome</keyword>
<dbReference type="EMBL" id="VUNN01000004">
    <property type="protein sequence ID" value="MSU05906.1"/>
    <property type="molecule type" value="Genomic_DNA"/>
</dbReference>
<dbReference type="AlphaFoldDB" id="A0A7X2PBL5"/>
<protein>
    <recommendedName>
        <fullName evidence="3">CRISPR-associated protein</fullName>
    </recommendedName>
</protein>
<gene>
    <name evidence="1" type="ORF">FYJ80_03815</name>
</gene>
<dbReference type="RefSeq" id="WP_154424807.1">
    <property type="nucleotide sequence ID" value="NZ_VUNN01000004.1"/>
</dbReference>
<name>A0A7X2PBL5_9SPIO</name>
<organism evidence="1 2">
    <name type="scientific">Bullifex porci</name>
    <dbReference type="NCBI Taxonomy" id="2606638"/>
    <lineage>
        <taxon>Bacteria</taxon>
        <taxon>Pseudomonadati</taxon>
        <taxon>Spirochaetota</taxon>
        <taxon>Spirochaetia</taxon>
        <taxon>Spirochaetales</taxon>
        <taxon>Spirochaetaceae</taxon>
        <taxon>Bullifex</taxon>
    </lineage>
</organism>